<evidence type="ECO:0000256" key="14">
    <source>
        <dbReference type="ARBA" id="ARBA00031200"/>
    </source>
</evidence>
<dbReference type="InterPro" id="IPR011642">
    <property type="entry name" value="Gate_dom"/>
</dbReference>
<evidence type="ECO:0000256" key="3">
    <source>
        <dbReference type="ARBA" id="ARBA00022448"/>
    </source>
</evidence>
<comment type="caution">
    <text evidence="18">The sequence shown here is derived from an EMBL/GenBank/DDBJ whole genome shotgun (WGS) entry which is preliminary data.</text>
</comment>
<evidence type="ECO:0000313" key="19">
    <source>
        <dbReference type="Proteomes" id="UP000886857"/>
    </source>
</evidence>
<comment type="subcellular location">
    <subcellularLocation>
        <location evidence="1">Cell inner membrane</location>
        <topology evidence="1">Multi-pass membrane protein</topology>
    </subcellularLocation>
</comment>
<keyword evidence="7 16" id="KW-0812">Transmembrane</keyword>
<proteinExistence type="predicted"/>
<feature type="compositionally biased region" description="Acidic residues" evidence="15">
    <location>
        <begin position="782"/>
        <end position="798"/>
    </location>
</feature>
<dbReference type="AlphaFoldDB" id="A0A9D1SVU2"/>
<protein>
    <recommendedName>
        <fullName evidence="2">Fe(2+) transporter FeoB</fullName>
    </recommendedName>
    <alternativeName>
        <fullName evidence="14">Ferrous iron transport protein B</fullName>
    </alternativeName>
</protein>
<feature type="transmembrane region" description="Helical" evidence="16">
    <location>
        <begin position="695"/>
        <end position="714"/>
    </location>
</feature>
<sequence>MIRFALAGNPNSGKTTLFNNLTGATAHVGNWPGVTVEKREGVYKKCAEPIAIVDLPGIYSLSPYTPEEVIARNYILDEKPDLIVNIVDATNLERNLYLTTQILETDVPMVVALNMMDALEKNGDKIDAHVLEDLLAVPVVPISALREKGLKELMDRAYVACKRRRDGVSVLGSSRLASVINDVQKLLRDAGVPSPLFHAIKLVENDEIEVKDHPEAHKVVESYKAGFDDDVFGNDFEAIVADERYKYISSHFSKALVKKSGEKHALTRSDKADKVLTHRIWGIPIFAVIMFAVFHLTFAEDFLYLGAMGALKGEWVSLAGKWGEGIFGSSDGISSPGVILFNLLDSITASISDAIATGMEGTTSAWAQGLVVDGIFGGLFAVLSFLPQILVLFMFFSILEDTGYMARVAFILDRIFRRFGLSGRAFMPMIMGFGCSIPAMVNTRTLADDKERTATIRVIPFFSCGAKLPILVAIAGAIAQMFGSSADAITFGMYVLGIVVAIISVLVMRNTTMRGETPPFIMELPAYHAPQAKALGLHLWDKTKHFIKKAFTIILVSTIAIWLFSHFTWGWKYVPDEQMDVSILAGLGQFIQPLFTPLGFGSQLGAAGWVFAVAAITGLIAKENVIGTFGTLAACLVAGFEADEALEGVDSVQAMIAATGISTAGLISFIAFNMTTIPCFAAVATAKAELGSSKVFRSTLVFWLIVSYIVGTVVYLVGEWWWTVFIFLAAAAGAIAGIVMYNKKRDAAKLAPAAAAGEGSSPRGSESADDAPADKSESAADPAEDAACDSDGASDAESAEQAPGREEEEK</sequence>
<dbReference type="Pfam" id="PF07670">
    <property type="entry name" value="Gate"/>
    <property type="match status" value="2"/>
</dbReference>
<evidence type="ECO:0000259" key="17">
    <source>
        <dbReference type="PROSITE" id="PS51711"/>
    </source>
</evidence>
<dbReference type="Gene3D" id="3.40.50.300">
    <property type="entry name" value="P-loop containing nucleotide triphosphate hydrolases"/>
    <property type="match status" value="1"/>
</dbReference>
<feature type="compositionally biased region" description="Low complexity" evidence="15">
    <location>
        <begin position="754"/>
        <end position="765"/>
    </location>
</feature>
<feature type="transmembrane region" description="Helical" evidence="16">
    <location>
        <begin position="280"/>
        <end position="298"/>
    </location>
</feature>
<feature type="transmembrane region" description="Helical" evidence="16">
    <location>
        <begin position="375"/>
        <end position="399"/>
    </location>
</feature>
<evidence type="ECO:0000256" key="4">
    <source>
        <dbReference type="ARBA" id="ARBA00022475"/>
    </source>
</evidence>
<keyword evidence="11" id="KW-0406">Ion transport</keyword>
<feature type="transmembrane region" description="Helical" evidence="16">
    <location>
        <begin position="488"/>
        <end position="508"/>
    </location>
</feature>
<evidence type="ECO:0000256" key="13">
    <source>
        <dbReference type="ARBA" id="ARBA00023136"/>
    </source>
</evidence>
<dbReference type="Pfam" id="PF02421">
    <property type="entry name" value="FeoB_N"/>
    <property type="match status" value="1"/>
</dbReference>
<reference evidence="18" key="1">
    <citation type="submission" date="2020-10" db="EMBL/GenBank/DDBJ databases">
        <authorList>
            <person name="Gilroy R."/>
        </authorList>
    </citation>
    <scope>NUCLEOTIDE SEQUENCE</scope>
    <source>
        <strain evidence="18">10406</strain>
    </source>
</reference>
<evidence type="ECO:0000256" key="16">
    <source>
        <dbReference type="SAM" id="Phobius"/>
    </source>
</evidence>
<organism evidence="18 19">
    <name type="scientific">Candidatus Limadaptatus stercoripullorum</name>
    <dbReference type="NCBI Taxonomy" id="2840846"/>
    <lineage>
        <taxon>Bacteria</taxon>
        <taxon>Bacillati</taxon>
        <taxon>Bacillota</taxon>
        <taxon>Clostridia</taxon>
        <taxon>Eubacteriales</taxon>
        <taxon>Candidatus Limadaptatus</taxon>
    </lineage>
</organism>
<reference evidence="18" key="2">
    <citation type="journal article" date="2021" name="PeerJ">
        <title>Extensive microbial diversity within the chicken gut microbiome revealed by metagenomics and culture.</title>
        <authorList>
            <person name="Gilroy R."/>
            <person name="Ravi A."/>
            <person name="Getino M."/>
            <person name="Pursley I."/>
            <person name="Horton D.L."/>
            <person name="Alikhan N.F."/>
            <person name="Baker D."/>
            <person name="Gharbi K."/>
            <person name="Hall N."/>
            <person name="Watson M."/>
            <person name="Adriaenssens E.M."/>
            <person name="Foster-Nyarko E."/>
            <person name="Jarju S."/>
            <person name="Secka A."/>
            <person name="Antonio M."/>
            <person name="Oren A."/>
            <person name="Chaudhuri R.R."/>
            <person name="La Ragione R."/>
            <person name="Hildebrand F."/>
            <person name="Pallen M.J."/>
        </authorList>
    </citation>
    <scope>NUCLEOTIDE SEQUENCE</scope>
    <source>
        <strain evidence="18">10406</strain>
    </source>
</reference>
<feature type="region of interest" description="Disordered" evidence="15">
    <location>
        <begin position="754"/>
        <end position="810"/>
    </location>
</feature>
<dbReference type="GO" id="GO:0015093">
    <property type="term" value="F:ferrous iron transmembrane transporter activity"/>
    <property type="evidence" value="ECO:0007669"/>
    <property type="project" value="InterPro"/>
</dbReference>
<evidence type="ECO:0000313" key="18">
    <source>
        <dbReference type="EMBL" id="HIU98433.1"/>
    </source>
</evidence>
<dbReference type="Pfam" id="PF17910">
    <property type="entry name" value="FeoB_Cyto"/>
    <property type="match status" value="1"/>
</dbReference>
<keyword evidence="6" id="KW-0997">Cell inner membrane</keyword>
<name>A0A9D1SVU2_9FIRM</name>
<feature type="transmembrane region" description="Helical" evidence="16">
    <location>
        <begin position="419"/>
        <end position="441"/>
    </location>
</feature>
<accession>A0A9D1SVU2</accession>
<dbReference type="GO" id="GO:0005525">
    <property type="term" value="F:GTP binding"/>
    <property type="evidence" value="ECO:0007669"/>
    <property type="project" value="UniProtKB-KW"/>
</dbReference>
<evidence type="ECO:0000256" key="11">
    <source>
        <dbReference type="ARBA" id="ARBA00023065"/>
    </source>
</evidence>
<evidence type="ECO:0000256" key="6">
    <source>
        <dbReference type="ARBA" id="ARBA00022519"/>
    </source>
</evidence>
<dbReference type="Gene3D" id="1.10.287.1770">
    <property type="match status" value="1"/>
</dbReference>
<dbReference type="Pfam" id="PF07664">
    <property type="entry name" value="FeoB_C"/>
    <property type="match status" value="1"/>
</dbReference>
<feature type="domain" description="FeoB-type G" evidence="17">
    <location>
        <begin position="1"/>
        <end position="163"/>
    </location>
</feature>
<evidence type="ECO:0000256" key="2">
    <source>
        <dbReference type="ARBA" id="ARBA00022371"/>
    </source>
</evidence>
<gene>
    <name evidence="18" type="ORF">IAC73_01140</name>
</gene>
<dbReference type="InterPro" id="IPR006073">
    <property type="entry name" value="GTP-bd"/>
</dbReference>
<keyword evidence="5" id="KW-0410">Iron transport</keyword>
<evidence type="ECO:0000256" key="5">
    <source>
        <dbReference type="ARBA" id="ARBA00022496"/>
    </source>
</evidence>
<feature type="transmembrane region" description="Helical" evidence="16">
    <location>
        <begin position="461"/>
        <end position="482"/>
    </location>
</feature>
<dbReference type="PANTHER" id="PTHR43185:SF1">
    <property type="entry name" value="FE(2+) TRANSPORTER FEOB"/>
    <property type="match status" value="1"/>
</dbReference>
<evidence type="ECO:0000256" key="15">
    <source>
        <dbReference type="SAM" id="MobiDB-lite"/>
    </source>
</evidence>
<dbReference type="InterPro" id="IPR050860">
    <property type="entry name" value="FeoB_GTPase"/>
</dbReference>
<feature type="transmembrane region" description="Helical" evidence="16">
    <location>
        <begin position="654"/>
        <end position="683"/>
    </location>
</feature>
<dbReference type="PROSITE" id="PS51711">
    <property type="entry name" value="G_FEOB"/>
    <property type="match status" value="1"/>
</dbReference>
<dbReference type="SUPFAM" id="SSF52540">
    <property type="entry name" value="P-loop containing nucleoside triphosphate hydrolases"/>
    <property type="match status" value="1"/>
</dbReference>
<feature type="transmembrane region" description="Helical" evidence="16">
    <location>
        <begin position="625"/>
        <end position="642"/>
    </location>
</feature>
<evidence type="ECO:0000256" key="8">
    <source>
        <dbReference type="ARBA" id="ARBA00022741"/>
    </source>
</evidence>
<evidence type="ECO:0000256" key="7">
    <source>
        <dbReference type="ARBA" id="ARBA00022692"/>
    </source>
</evidence>
<evidence type="ECO:0000256" key="1">
    <source>
        <dbReference type="ARBA" id="ARBA00004429"/>
    </source>
</evidence>
<evidence type="ECO:0000256" key="10">
    <source>
        <dbReference type="ARBA" id="ARBA00023004"/>
    </source>
</evidence>
<dbReference type="NCBIfam" id="TIGR00231">
    <property type="entry name" value="small_GTP"/>
    <property type="match status" value="1"/>
</dbReference>
<keyword evidence="8" id="KW-0547">Nucleotide-binding</keyword>
<keyword evidence="9 16" id="KW-1133">Transmembrane helix</keyword>
<keyword evidence="13 16" id="KW-0472">Membrane</keyword>
<dbReference type="Proteomes" id="UP000886857">
    <property type="component" value="Unassembled WGS sequence"/>
</dbReference>
<feature type="transmembrane region" description="Helical" evidence="16">
    <location>
        <begin position="720"/>
        <end position="741"/>
    </location>
</feature>
<keyword evidence="4" id="KW-1003">Cell membrane</keyword>
<dbReference type="PANTHER" id="PTHR43185">
    <property type="entry name" value="FERROUS IRON TRANSPORT PROTEIN B"/>
    <property type="match status" value="1"/>
</dbReference>
<evidence type="ECO:0000256" key="12">
    <source>
        <dbReference type="ARBA" id="ARBA00023134"/>
    </source>
</evidence>
<dbReference type="InterPro" id="IPR030389">
    <property type="entry name" value="G_FEOB_dom"/>
</dbReference>
<dbReference type="EMBL" id="DVOE01000012">
    <property type="protein sequence ID" value="HIU98433.1"/>
    <property type="molecule type" value="Genomic_DNA"/>
</dbReference>
<dbReference type="FunFam" id="3.40.50.300:FF:000426">
    <property type="entry name" value="Ferrous iron transport protein B"/>
    <property type="match status" value="1"/>
</dbReference>
<evidence type="ECO:0000256" key="9">
    <source>
        <dbReference type="ARBA" id="ARBA00022989"/>
    </source>
</evidence>
<dbReference type="InterPro" id="IPR041069">
    <property type="entry name" value="FeoB_Cyto"/>
</dbReference>
<keyword evidence="12" id="KW-0342">GTP-binding</keyword>
<dbReference type="InterPro" id="IPR011640">
    <property type="entry name" value="Fe2_transport_prot_B_C"/>
</dbReference>
<feature type="transmembrane region" description="Helical" evidence="16">
    <location>
        <begin position="600"/>
        <end position="620"/>
    </location>
</feature>
<dbReference type="GO" id="GO:0005886">
    <property type="term" value="C:plasma membrane"/>
    <property type="evidence" value="ECO:0007669"/>
    <property type="project" value="UniProtKB-SubCell"/>
</dbReference>
<dbReference type="InterPro" id="IPR027417">
    <property type="entry name" value="P-loop_NTPase"/>
</dbReference>
<keyword evidence="10" id="KW-0408">Iron</keyword>
<dbReference type="PRINTS" id="PR00326">
    <property type="entry name" value="GTP1OBG"/>
</dbReference>
<feature type="transmembrane region" description="Helical" evidence="16">
    <location>
        <begin position="550"/>
        <end position="569"/>
    </location>
</feature>
<dbReference type="InterPro" id="IPR005225">
    <property type="entry name" value="Small_GTP-bd"/>
</dbReference>
<dbReference type="CDD" id="cd01879">
    <property type="entry name" value="FeoB"/>
    <property type="match status" value="1"/>
</dbReference>
<keyword evidence="3" id="KW-0813">Transport</keyword>